<feature type="domain" description="Phosphodiester glycosidase" evidence="1">
    <location>
        <begin position="2"/>
        <end position="153"/>
    </location>
</feature>
<dbReference type="AlphaFoldDB" id="A0A645I5I6"/>
<evidence type="ECO:0000259" key="1">
    <source>
        <dbReference type="Pfam" id="PF09992"/>
    </source>
</evidence>
<dbReference type="InterPro" id="IPR018711">
    <property type="entry name" value="NAGPA"/>
</dbReference>
<dbReference type="EMBL" id="VSSQ01107360">
    <property type="protein sequence ID" value="MPN46575.1"/>
    <property type="molecule type" value="Genomic_DNA"/>
</dbReference>
<sequence length="159" mass="17427">MIRNGNLYRDTVSGDVCILYADGVMESYYEADFDLNAAVARGAYQGWSFGPKLIDNGQVPASYNTTDKIISHNPRAAIGYFEPGHYCLVYVDGRQGEHSRGMTLDELSQTMIDLGCVDAYNLDGGQSSMLVFQGQVLGQPYKGGRDISDIIYFGGDDPK</sequence>
<accession>A0A645I5I6</accession>
<evidence type="ECO:0000313" key="2">
    <source>
        <dbReference type="EMBL" id="MPN46575.1"/>
    </source>
</evidence>
<reference evidence="2" key="1">
    <citation type="submission" date="2019-08" db="EMBL/GenBank/DDBJ databases">
        <authorList>
            <person name="Kucharzyk K."/>
            <person name="Murdoch R.W."/>
            <person name="Higgins S."/>
            <person name="Loffler F."/>
        </authorList>
    </citation>
    <scope>NUCLEOTIDE SEQUENCE</scope>
</reference>
<proteinExistence type="predicted"/>
<protein>
    <recommendedName>
        <fullName evidence="1">Phosphodiester glycosidase domain-containing protein</fullName>
    </recommendedName>
</protein>
<comment type="caution">
    <text evidence="2">The sequence shown here is derived from an EMBL/GenBank/DDBJ whole genome shotgun (WGS) entry which is preliminary data.</text>
</comment>
<gene>
    <name evidence="2" type="ORF">SDC9_194166</name>
</gene>
<dbReference type="Pfam" id="PF09992">
    <property type="entry name" value="NAGPA"/>
    <property type="match status" value="1"/>
</dbReference>
<name>A0A645I5I6_9ZZZZ</name>
<dbReference type="PANTHER" id="PTHR40446:SF2">
    <property type="entry name" value="N-ACETYLGLUCOSAMINE-1-PHOSPHODIESTER ALPHA-N-ACETYLGLUCOSAMINIDASE"/>
    <property type="match status" value="1"/>
</dbReference>
<dbReference type="PANTHER" id="PTHR40446">
    <property type="entry name" value="N-ACETYLGLUCOSAMINE-1-PHOSPHODIESTER ALPHA-N-ACETYLGLUCOSAMINIDASE"/>
    <property type="match status" value="1"/>
</dbReference>
<organism evidence="2">
    <name type="scientific">bioreactor metagenome</name>
    <dbReference type="NCBI Taxonomy" id="1076179"/>
    <lineage>
        <taxon>unclassified sequences</taxon>
        <taxon>metagenomes</taxon>
        <taxon>ecological metagenomes</taxon>
    </lineage>
</organism>